<dbReference type="RefSeq" id="WP_144246614.1">
    <property type="nucleotide sequence ID" value="NZ_VLPK01000001.1"/>
</dbReference>
<organism evidence="1 2">
    <name type="scientific">Mucilaginibacter corticis</name>
    <dbReference type="NCBI Taxonomy" id="2597670"/>
    <lineage>
        <taxon>Bacteria</taxon>
        <taxon>Pseudomonadati</taxon>
        <taxon>Bacteroidota</taxon>
        <taxon>Sphingobacteriia</taxon>
        <taxon>Sphingobacteriales</taxon>
        <taxon>Sphingobacteriaceae</taxon>
        <taxon>Mucilaginibacter</taxon>
    </lineage>
</organism>
<evidence type="ECO:0000313" key="2">
    <source>
        <dbReference type="Proteomes" id="UP000318733"/>
    </source>
</evidence>
<reference evidence="1 2" key="1">
    <citation type="submission" date="2019-07" db="EMBL/GenBank/DDBJ databases">
        <authorList>
            <person name="Huq M.A."/>
        </authorList>
    </citation>
    <scope>NUCLEOTIDE SEQUENCE [LARGE SCALE GENOMIC DNA]</scope>
    <source>
        <strain evidence="1 2">MAH-19</strain>
    </source>
</reference>
<comment type="caution">
    <text evidence="1">The sequence shown here is derived from an EMBL/GenBank/DDBJ whole genome shotgun (WGS) entry which is preliminary data.</text>
</comment>
<dbReference type="OrthoDB" id="763795at2"/>
<dbReference type="Proteomes" id="UP000318733">
    <property type="component" value="Unassembled WGS sequence"/>
</dbReference>
<sequence>MKKVLKIAGIAALVITLICNLEYAIFSGGMKSSPKALADWSGTSHGGRSGHWCGNSGDTTLHVGTWSILTYQVYGNYGYEHGLYKFTYDPMYGRQCAPDVIYKQTSGTTVTMYGSNCCGDIFPSGTGSYTQLYSPGGNTHPNPYPYPYYTTSPGGYTGYGPF</sequence>
<gene>
    <name evidence="1" type="ORF">FO440_02335</name>
</gene>
<dbReference type="EMBL" id="VLPK01000001">
    <property type="protein sequence ID" value="TSJ43049.1"/>
    <property type="molecule type" value="Genomic_DNA"/>
</dbReference>
<evidence type="ECO:0000313" key="1">
    <source>
        <dbReference type="EMBL" id="TSJ43049.1"/>
    </source>
</evidence>
<dbReference type="AlphaFoldDB" id="A0A556MTD1"/>
<keyword evidence="2" id="KW-1185">Reference proteome</keyword>
<accession>A0A556MTD1</accession>
<proteinExistence type="predicted"/>
<protein>
    <submittedName>
        <fullName evidence="1">Uncharacterized protein</fullName>
    </submittedName>
</protein>
<name>A0A556MTD1_9SPHI</name>